<accession>A0A3S3NYZ4</accession>
<keyword evidence="6" id="KW-0539">Nucleus</keyword>
<sequence length="348" mass="40847">MLTCSEALLDICWEKLNTGFWKNVPLDYRFIFGFVSLFKAILLIKTNDALSNVLKACDLGLLMSPPFMNNILAKFASIVHQFKYSQEPFHLSTNTINFNEYEIVSVQREIKRIKCADIEEFEQEYFLPKIPVIIENSIDFWPAIDKNSNRKWTLDYLLETAAFRTVPVEIGSKYTDETWSQKLMTIGHFIEEYLINDKGIAYIAQHELFNQIEELARDFSLPDYCCLSRSNEECEVDINAWFGPKGTVSPLHYDPKDNLLTQVFGCKYIRLYPDTTPDEIIYPHECHLLHNTSQVDVENVDKRRFPLFEKAEYEECVLKKGEILFIPEKYWHFVKSLSPSFSISFWWQ</sequence>
<keyword evidence="5" id="KW-0408">Iron</keyword>
<dbReference type="PANTHER" id="PTHR12461:SF106">
    <property type="entry name" value="BIFUNCTIONAL PEPTIDASE AND ARGINYL-HYDROXYLASE JMJD5"/>
    <property type="match status" value="1"/>
</dbReference>
<proteinExistence type="predicted"/>
<evidence type="ECO:0000256" key="6">
    <source>
        <dbReference type="ARBA" id="ARBA00023242"/>
    </source>
</evidence>
<dbReference type="STRING" id="1965070.A0A3S3NYZ4"/>
<keyword evidence="4" id="KW-0560">Oxidoreductase</keyword>
<dbReference type="InterPro" id="IPR041667">
    <property type="entry name" value="Cupin_8"/>
</dbReference>
<dbReference type="Pfam" id="PF13621">
    <property type="entry name" value="Cupin_8"/>
    <property type="match status" value="1"/>
</dbReference>
<organism evidence="8 9">
    <name type="scientific">Dinothrombium tinctorium</name>
    <dbReference type="NCBI Taxonomy" id="1965070"/>
    <lineage>
        <taxon>Eukaryota</taxon>
        <taxon>Metazoa</taxon>
        <taxon>Ecdysozoa</taxon>
        <taxon>Arthropoda</taxon>
        <taxon>Chelicerata</taxon>
        <taxon>Arachnida</taxon>
        <taxon>Acari</taxon>
        <taxon>Acariformes</taxon>
        <taxon>Trombidiformes</taxon>
        <taxon>Prostigmata</taxon>
        <taxon>Anystina</taxon>
        <taxon>Parasitengona</taxon>
        <taxon>Trombidioidea</taxon>
        <taxon>Trombidiidae</taxon>
        <taxon>Dinothrombium</taxon>
    </lineage>
</organism>
<keyword evidence="8" id="KW-0808">Transferase</keyword>
<dbReference type="OrthoDB" id="47172at2759"/>
<dbReference type="Proteomes" id="UP000285301">
    <property type="component" value="Unassembled WGS sequence"/>
</dbReference>
<evidence type="ECO:0000313" key="8">
    <source>
        <dbReference type="EMBL" id="RWS08621.1"/>
    </source>
</evidence>
<feature type="domain" description="JmjC" evidence="7">
    <location>
        <begin position="210"/>
        <end position="348"/>
    </location>
</feature>
<dbReference type="AlphaFoldDB" id="A0A3S3NYZ4"/>
<dbReference type="GO" id="GO:0005634">
    <property type="term" value="C:nucleus"/>
    <property type="evidence" value="ECO:0007669"/>
    <property type="project" value="UniProtKB-SubCell"/>
</dbReference>
<dbReference type="SUPFAM" id="SSF51197">
    <property type="entry name" value="Clavaminate synthase-like"/>
    <property type="match status" value="1"/>
</dbReference>
<keyword evidence="9" id="KW-1185">Reference proteome</keyword>
<dbReference type="EMBL" id="NCKU01002880">
    <property type="protein sequence ID" value="RWS08621.1"/>
    <property type="molecule type" value="Genomic_DNA"/>
</dbReference>
<dbReference type="PANTHER" id="PTHR12461">
    <property type="entry name" value="HYPOXIA-INDUCIBLE FACTOR 1 ALPHA INHIBITOR-RELATED"/>
    <property type="match status" value="1"/>
</dbReference>
<evidence type="ECO:0000256" key="4">
    <source>
        <dbReference type="ARBA" id="ARBA00023002"/>
    </source>
</evidence>
<reference evidence="8 9" key="1">
    <citation type="journal article" date="2018" name="Gigascience">
        <title>Genomes of trombidid mites reveal novel predicted allergens and laterally-transferred genes associated with secondary metabolism.</title>
        <authorList>
            <person name="Dong X."/>
            <person name="Chaisiri K."/>
            <person name="Xia D."/>
            <person name="Armstrong S.D."/>
            <person name="Fang Y."/>
            <person name="Donnelly M.J."/>
            <person name="Kadowaki T."/>
            <person name="McGarry J.W."/>
            <person name="Darby A.C."/>
            <person name="Makepeace B.L."/>
        </authorList>
    </citation>
    <scope>NUCLEOTIDE SEQUENCE [LARGE SCALE GENOMIC DNA]</scope>
    <source>
        <strain evidence="8">UoL-WK</strain>
    </source>
</reference>
<dbReference type="SMART" id="SM00558">
    <property type="entry name" value="JmjC"/>
    <property type="match status" value="1"/>
</dbReference>
<gene>
    <name evidence="8" type="ORF">B4U79_08669</name>
</gene>
<dbReference type="InterPro" id="IPR003347">
    <property type="entry name" value="JmjC_dom"/>
</dbReference>
<name>A0A3S3NYZ4_9ACAR</name>
<protein>
    <submittedName>
        <fullName evidence="8">Acetyltransferase-like protein</fullName>
    </submittedName>
</protein>
<dbReference type="GO" id="GO:0051864">
    <property type="term" value="F:histone H3K36 demethylase activity"/>
    <property type="evidence" value="ECO:0007669"/>
    <property type="project" value="TreeGrafter"/>
</dbReference>
<evidence type="ECO:0000256" key="2">
    <source>
        <dbReference type="ARBA" id="ARBA00004123"/>
    </source>
</evidence>
<evidence type="ECO:0000256" key="1">
    <source>
        <dbReference type="ARBA" id="ARBA00001954"/>
    </source>
</evidence>
<evidence type="ECO:0000256" key="3">
    <source>
        <dbReference type="ARBA" id="ARBA00022723"/>
    </source>
</evidence>
<dbReference type="Gene3D" id="2.60.120.650">
    <property type="entry name" value="Cupin"/>
    <property type="match status" value="1"/>
</dbReference>
<evidence type="ECO:0000259" key="7">
    <source>
        <dbReference type="PROSITE" id="PS51184"/>
    </source>
</evidence>
<comment type="caution">
    <text evidence="8">The sequence shown here is derived from an EMBL/GenBank/DDBJ whole genome shotgun (WGS) entry which is preliminary data.</text>
</comment>
<dbReference type="PROSITE" id="PS51184">
    <property type="entry name" value="JMJC"/>
    <property type="match status" value="1"/>
</dbReference>
<keyword evidence="3" id="KW-0479">Metal-binding</keyword>
<comment type="subcellular location">
    <subcellularLocation>
        <location evidence="2">Nucleus</location>
    </subcellularLocation>
</comment>
<comment type="cofactor">
    <cofactor evidence="1">
        <name>Fe(2+)</name>
        <dbReference type="ChEBI" id="CHEBI:29033"/>
    </cofactor>
</comment>
<dbReference type="GO" id="GO:0016740">
    <property type="term" value="F:transferase activity"/>
    <property type="evidence" value="ECO:0007669"/>
    <property type="project" value="UniProtKB-KW"/>
</dbReference>
<evidence type="ECO:0000256" key="5">
    <source>
        <dbReference type="ARBA" id="ARBA00023004"/>
    </source>
</evidence>
<dbReference type="GO" id="GO:0046872">
    <property type="term" value="F:metal ion binding"/>
    <property type="evidence" value="ECO:0007669"/>
    <property type="project" value="UniProtKB-KW"/>
</dbReference>
<evidence type="ECO:0000313" key="9">
    <source>
        <dbReference type="Proteomes" id="UP000285301"/>
    </source>
</evidence>
<dbReference type="FunFam" id="2.60.120.650:FF:000061">
    <property type="entry name" value="Glucosamine 6-phosphate N-acetyltransferase"/>
    <property type="match status" value="1"/>
</dbReference>